<reference evidence="2" key="1">
    <citation type="submission" date="2014-12" db="EMBL/GenBank/DDBJ databases">
        <title>Insight into the proteome of Arion vulgaris.</title>
        <authorList>
            <person name="Aradska J."/>
            <person name="Bulat T."/>
            <person name="Smidak R."/>
            <person name="Sarate P."/>
            <person name="Gangsoo J."/>
            <person name="Sialana F."/>
            <person name="Bilban M."/>
            <person name="Lubec G."/>
        </authorList>
    </citation>
    <scope>NUCLEOTIDE SEQUENCE</scope>
    <source>
        <tissue evidence="2">Skin</tissue>
    </source>
</reference>
<organism evidence="2">
    <name type="scientific">Arion vulgaris</name>
    <dbReference type="NCBI Taxonomy" id="1028688"/>
    <lineage>
        <taxon>Eukaryota</taxon>
        <taxon>Metazoa</taxon>
        <taxon>Spiralia</taxon>
        <taxon>Lophotrochozoa</taxon>
        <taxon>Mollusca</taxon>
        <taxon>Gastropoda</taxon>
        <taxon>Heterobranchia</taxon>
        <taxon>Euthyneura</taxon>
        <taxon>Panpulmonata</taxon>
        <taxon>Eupulmonata</taxon>
        <taxon>Stylommatophora</taxon>
        <taxon>Helicina</taxon>
        <taxon>Arionoidea</taxon>
        <taxon>Arionidae</taxon>
        <taxon>Arion</taxon>
    </lineage>
</organism>
<proteinExistence type="predicted"/>
<accession>A0A0B6XUX5</accession>
<feature type="compositionally biased region" description="Basic and acidic residues" evidence="1">
    <location>
        <begin position="1"/>
        <end position="12"/>
    </location>
</feature>
<name>A0A0B6XUX5_9EUPU</name>
<dbReference type="AlphaFoldDB" id="A0A0B6XUX5"/>
<evidence type="ECO:0000313" key="2">
    <source>
        <dbReference type="EMBL" id="CEK47085.1"/>
    </source>
</evidence>
<gene>
    <name evidence="2" type="primary">ORF525</name>
</gene>
<feature type="compositionally biased region" description="Low complexity" evidence="1">
    <location>
        <begin position="17"/>
        <end position="34"/>
    </location>
</feature>
<feature type="non-terminal residue" evidence="2">
    <location>
        <position position="1"/>
    </location>
</feature>
<sequence length="60" mass="6756">RQSHALHDEDGQIVRVSKSSPSPASFSSQSSPTPLRTSNSWKVKRKIRLQILWKSVPKIS</sequence>
<evidence type="ECO:0000256" key="1">
    <source>
        <dbReference type="SAM" id="MobiDB-lite"/>
    </source>
</evidence>
<feature type="region of interest" description="Disordered" evidence="1">
    <location>
        <begin position="1"/>
        <end position="40"/>
    </location>
</feature>
<protein>
    <submittedName>
        <fullName evidence="2">Uncharacterized protein</fullName>
    </submittedName>
</protein>
<dbReference type="EMBL" id="HACG01000220">
    <property type="protein sequence ID" value="CEK47085.1"/>
    <property type="molecule type" value="Transcribed_RNA"/>
</dbReference>